<comment type="caution">
    <text evidence="4">The sequence shown here is derived from an EMBL/GenBank/DDBJ whole genome shotgun (WGS) entry which is preliminary data.</text>
</comment>
<dbReference type="Pfam" id="PF01408">
    <property type="entry name" value="GFO_IDH_MocA"/>
    <property type="match status" value="1"/>
</dbReference>
<accession>A0A6B0YXU5</accession>
<dbReference type="PANTHER" id="PTHR43818">
    <property type="entry name" value="BCDNA.GH03377"/>
    <property type="match status" value="1"/>
</dbReference>
<evidence type="ECO:0000313" key="4">
    <source>
        <dbReference type="EMBL" id="MXY95457.1"/>
    </source>
</evidence>
<evidence type="ECO:0000256" key="1">
    <source>
        <dbReference type="ARBA" id="ARBA00023002"/>
    </source>
</evidence>
<dbReference type="SUPFAM" id="SSF55347">
    <property type="entry name" value="Glyceraldehyde-3-phosphate dehydrogenase-like, C-terminal domain"/>
    <property type="match status" value="1"/>
</dbReference>
<feature type="domain" description="GFO/IDH/MocA-like oxidoreductase" evidence="3">
    <location>
        <begin position="157"/>
        <end position="236"/>
    </location>
</feature>
<dbReference type="InterPro" id="IPR036291">
    <property type="entry name" value="NAD(P)-bd_dom_sf"/>
</dbReference>
<name>A0A6B0YXU5_9CHLR</name>
<proteinExistence type="predicted"/>
<dbReference type="GO" id="GO:0016491">
    <property type="term" value="F:oxidoreductase activity"/>
    <property type="evidence" value="ECO:0007669"/>
    <property type="project" value="UniProtKB-KW"/>
</dbReference>
<dbReference type="PANTHER" id="PTHR43818:SF11">
    <property type="entry name" value="BCDNA.GH03377"/>
    <property type="match status" value="1"/>
</dbReference>
<dbReference type="EMBL" id="VXRG01000152">
    <property type="protein sequence ID" value="MXY95457.1"/>
    <property type="molecule type" value="Genomic_DNA"/>
</dbReference>
<dbReference type="Pfam" id="PF22725">
    <property type="entry name" value="GFO_IDH_MocA_C3"/>
    <property type="match status" value="1"/>
</dbReference>
<dbReference type="InterPro" id="IPR000683">
    <property type="entry name" value="Gfo/Idh/MocA-like_OxRdtase_N"/>
</dbReference>
<keyword evidence="1" id="KW-0560">Oxidoreductase</keyword>
<evidence type="ECO:0000259" key="2">
    <source>
        <dbReference type="Pfam" id="PF01408"/>
    </source>
</evidence>
<dbReference type="SUPFAM" id="SSF51735">
    <property type="entry name" value="NAD(P)-binding Rossmann-fold domains"/>
    <property type="match status" value="1"/>
</dbReference>
<dbReference type="InterPro" id="IPR050463">
    <property type="entry name" value="Gfo/Idh/MocA_oxidrdct_glycsds"/>
</dbReference>
<dbReference type="Gene3D" id="3.40.50.720">
    <property type="entry name" value="NAD(P)-binding Rossmann-like Domain"/>
    <property type="match status" value="1"/>
</dbReference>
<evidence type="ECO:0000259" key="3">
    <source>
        <dbReference type="Pfam" id="PF22725"/>
    </source>
</evidence>
<dbReference type="GO" id="GO:0000166">
    <property type="term" value="F:nucleotide binding"/>
    <property type="evidence" value="ECO:0007669"/>
    <property type="project" value="InterPro"/>
</dbReference>
<feature type="domain" description="Gfo/Idh/MocA-like oxidoreductase N-terminal" evidence="2">
    <location>
        <begin position="11"/>
        <end position="129"/>
    </location>
</feature>
<dbReference type="Gene3D" id="3.30.360.10">
    <property type="entry name" value="Dihydrodipicolinate Reductase, domain 2"/>
    <property type="match status" value="1"/>
</dbReference>
<protein>
    <submittedName>
        <fullName evidence="4">Gfo/Idh/MocA family oxidoreductase</fullName>
    </submittedName>
</protein>
<organism evidence="4">
    <name type="scientific">Caldilineaceae bacterium SB0664_bin_27</name>
    <dbReference type="NCBI Taxonomy" id="2605260"/>
    <lineage>
        <taxon>Bacteria</taxon>
        <taxon>Bacillati</taxon>
        <taxon>Chloroflexota</taxon>
        <taxon>Caldilineae</taxon>
        <taxon>Caldilineales</taxon>
        <taxon>Caldilineaceae</taxon>
    </lineage>
</organism>
<reference evidence="4" key="1">
    <citation type="submission" date="2019-09" db="EMBL/GenBank/DDBJ databases">
        <title>Characterisation of the sponge microbiome using genome-centric metagenomics.</title>
        <authorList>
            <person name="Engelberts J.P."/>
            <person name="Robbins S.J."/>
            <person name="De Goeij J.M."/>
            <person name="Aranda M."/>
            <person name="Bell S.C."/>
            <person name="Webster N.S."/>
        </authorList>
    </citation>
    <scope>NUCLEOTIDE SEQUENCE</scope>
    <source>
        <strain evidence="4">SB0664_bin_27</strain>
    </source>
</reference>
<dbReference type="AlphaFoldDB" id="A0A6B0YXU5"/>
<gene>
    <name evidence="4" type="ORF">F4Y42_18600</name>
</gene>
<sequence length="344" mass="37294">MTMNGSKETLGWALIGCGGAGRAHTGWAADTEGVAVRGFCDIQAGMAEQLQQQHGAEFATTDPDRVFSDPAVDIVSIATSHSSHADLAVAALQAGKHLFLEKPMAMTTADCLRIHEAMQAAGTKLMLNFSIRFSGAARAIRQRLPVPKVSHSQCMMGRADLNRWRWHPVEGGGPLWDVGVHMVDYLCWIHDSTPVEIYATGGQITHPGELGSDDMVDTAAATIRFANDSVATFLMSDAGFNSVISKWFFEFFDGDNTAILYEHFRKVSFAAPDPNGEQKDETLTPPPIERLPLLVEAIRNDTEPYVPPQAGILSTLLVETIIASIHSGKPQQVDMSVLPEPLAQ</sequence>
<dbReference type="InterPro" id="IPR055170">
    <property type="entry name" value="GFO_IDH_MocA-like_dom"/>
</dbReference>